<feature type="transmembrane region" description="Helical" evidence="10">
    <location>
        <begin position="427"/>
        <end position="448"/>
    </location>
</feature>
<dbReference type="AlphaFoldDB" id="A0A1X7AR05"/>
<evidence type="ECO:0000256" key="10">
    <source>
        <dbReference type="SAM" id="Phobius"/>
    </source>
</evidence>
<dbReference type="RefSeq" id="WP_087112288.1">
    <property type="nucleotide sequence ID" value="NZ_CBCSCN010000011.1"/>
</dbReference>
<evidence type="ECO:0000256" key="6">
    <source>
        <dbReference type="ARBA" id="ARBA00022989"/>
    </source>
</evidence>
<feature type="transmembrane region" description="Helical" evidence="10">
    <location>
        <begin position="193"/>
        <end position="218"/>
    </location>
</feature>
<feature type="transmembrane region" description="Helical" evidence="10">
    <location>
        <begin position="49"/>
        <end position="68"/>
    </location>
</feature>
<evidence type="ECO:0000256" key="4">
    <source>
        <dbReference type="ARBA" id="ARBA00022475"/>
    </source>
</evidence>
<dbReference type="EMBL" id="FWPT01000009">
    <property type="protein sequence ID" value="SMA49837.1"/>
    <property type="molecule type" value="Genomic_DNA"/>
</dbReference>
<feature type="transmembrane region" description="Helical" evidence="10">
    <location>
        <begin position="136"/>
        <end position="156"/>
    </location>
</feature>
<evidence type="ECO:0000256" key="5">
    <source>
        <dbReference type="ARBA" id="ARBA00022692"/>
    </source>
</evidence>
<sequence>MSSTLFSLPRVAKEMRELWALSLPIIIAQLAAAGMTFVDVSMSGQYSSLDLAAVAIGSSFWTPVYMLVRGVLMAMTPITAQLYGAGELDQIAAKTRQGAWIALLLSFVCVWVVINPGVLFDAMGVEPRIAALSEQYLIALSWSLPGMCLYQLMASYCEGLSDTRTPMIISVFAVLLNIPANYILIYGKFGFPALGAVGCGYATALCFWVMAVLLGLYLRFGARHKRTQPFTRFEWPNKGDIGAHLKVGVPVGMALFVEVSIFSVIALMVGDMGVSVVAGHQVALNLASLVYIIPVSLAAGITIMVGQSLGRGHANKAAYTSLISILAIILLSGILATFIVMFSESIAGIYSQDAAVIALAAELLMFAALFQLVDGVQLGSVGALRGYKDTRAAMIYMMIACWLVALPLGYTLALTSHLTAEPMGPHGFWIGLVTALTIAAILTSVRLWNTCRRTMQNCGQTLC</sequence>
<feature type="transmembrane region" description="Helical" evidence="10">
    <location>
        <begin position="317"/>
        <end position="342"/>
    </location>
</feature>
<gene>
    <name evidence="11" type="primary">mdtK_2</name>
    <name evidence="11" type="ORF">EHSB41UT_03627</name>
</gene>
<dbReference type="PANTHER" id="PTHR43298">
    <property type="entry name" value="MULTIDRUG RESISTANCE PROTEIN NORM-RELATED"/>
    <property type="match status" value="1"/>
</dbReference>
<keyword evidence="5 10" id="KW-0812">Transmembrane</keyword>
<organism evidence="11 12">
    <name type="scientific">Parendozoicomonas haliclonae</name>
    <dbReference type="NCBI Taxonomy" id="1960125"/>
    <lineage>
        <taxon>Bacteria</taxon>
        <taxon>Pseudomonadati</taxon>
        <taxon>Pseudomonadota</taxon>
        <taxon>Gammaproteobacteria</taxon>
        <taxon>Oceanospirillales</taxon>
        <taxon>Endozoicomonadaceae</taxon>
        <taxon>Parendozoicomonas</taxon>
    </lineage>
</organism>
<name>A0A1X7AR05_9GAMM</name>
<keyword evidence="4" id="KW-1003">Cell membrane</keyword>
<evidence type="ECO:0000313" key="12">
    <source>
        <dbReference type="Proteomes" id="UP000196573"/>
    </source>
</evidence>
<evidence type="ECO:0000256" key="1">
    <source>
        <dbReference type="ARBA" id="ARBA00004429"/>
    </source>
</evidence>
<dbReference type="InterPro" id="IPR002528">
    <property type="entry name" value="MATE_fam"/>
</dbReference>
<dbReference type="NCBIfam" id="TIGR00797">
    <property type="entry name" value="matE"/>
    <property type="match status" value="1"/>
</dbReference>
<dbReference type="GO" id="GO:0015297">
    <property type="term" value="F:antiporter activity"/>
    <property type="evidence" value="ECO:0007669"/>
    <property type="project" value="UniProtKB-KW"/>
</dbReference>
<keyword evidence="7" id="KW-0406">Ion transport</keyword>
<protein>
    <recommendedName>
        <fullName evidence="9">Multidrug-efflux transporter</fullName>
    </recommendedName>
</protein>
<dbReference type="CDD" id="cd13131">
    <property type="entry name" value="MATE_NorM_like"/>
    <property type="match status" value="1"/>
</dbReference>
<dbReference type="OrthoDB" id="9780160at2"/>
<keyword evidence="2" id="KW-0813">Transport</keyword>
<comment type="subcellular location">
    <subcellularLocation>
        <location evidence="1">Cell inner membrane</location>
        <topology evidence="1">Multi-pass membrane protein</topology>
    </subcellularLocation>
</comment>
<evidence type="ECO:0000256" key="3">
    <source>
        <dbReference type="ARBA" id="ARBA00022449"/>
    </source>
</evidence>
<feature type="transmembrane region" description="Helical" evidence="10">
    <location>
        <begin position="354"/>
        <end position="373"/>
    </location>
</feature>
<dbReference type="InterPro" id="IPR048279">
    <property type="entry name" value="MdtK-like"/>
</dbReference>
<feature type="transmembrane region" description="Helical" evidence="10">
    <location>
        <begin position="168"/>
        <end position="187"/>
    </location>
</feature>
<feature type="transmembrane region" description="Helical" evidence="10">
    <location>
        <begin position="247"/>
        <end position="270"/>
    </location>
</feature>
<dbReference type="GO" id="GO:0042910">
    <property type="term" value="F:xenobiotic transmembrane transporter activity"/>
    <property type="evidence" value="ECO:0007669"/>
    <property type="project" value="InterPro"/>
</dbReference>
<dbReference type="Pfam" id="PF01554">
    <property type="entry name" value="MatE"/>
    <property type="match status" value="2"/>
</dbReference>
<evidence type="ECO:0000313" key="11">
    <source>
        <dbReference type="EMBL" id="SMA49837.1"/>
    </source>
</evidence>
<dbReference type="InterPro" id="IPR050222">
    <property type="entry name" value="MATE_MdtK"/>
</dbReference>
<accession>A0A1X7AR05</accession>
<reference evidence="11 12" key="1">
    <citation type="submission" date="2017-03" db="EMBL/GenBank/DDBJ databases">
        <authorList>
            <person name="Afonso C.L."/>
            <person name="Miller P.J."/>
            <person name="Scott M.A."/>
            <person name="Spackman E."/>
            <person name="Goraichik I."/>
            <person name="Dimitrov K.M."/>
            <person name="Suarez D.L."/>
            <person name="Swayne D.E."/>
        </authorList>
    </citation>
    <scope>NUCLEOTIDE SEQUENCE [LARGE SCALE GENOMIC DNA]</scope>
    <source>
        <strain evidence="11">SB41UT1</strain>
    </source>
</reference>
<dbReference type="GO" id="GO:0005886">
    <property type="term" value="C:plasma membrane"/>
    <property type="evidence" value="ECO:0007669"/>
    <property type="project" value="UniProtKB-SubCell"/>
</dbReference>
<dbReference type="GO" id="GO:0006811">
    <property type="term" value="P:monoatomic ion transport"/>
    <property type="evidence" value="ECO:0007669"/>
    <property type="project" value="UniProtKB-KW"/>
</dbReference>
<feature type="transmembrane region" description="Helical" evidence="10">
    <location>
        <begin position="282"/>
        <end position="305"/>
    </location>
</feature>
<keyword evidence="12" id="KW-1185">Reference proteome</keyword>
<keyword evidence="6 10" id="KW-1133">Transmembrane helix</keyword>
<evidence type="ECO:0000256" key="7">
    <source>
        <dbReference type="ARBA" id="ARBA00023065"/>
    </source>
</evidence>
<dbReference type="PIRSF" id="PIRSF006603">
    <property type="entry name" value="DinF"/>
    <property type="match status" value="1"/>
</dbReference>
<feature type="transmembrane region" description="Helical" evidence="10">
    <location>
        <begin position="394"/>
        <end position="415"/>
    </location>
</feature>
<proteinExistence type="predicted"/>
<evidence type="ECO:0000256" key="2">
    <source>
        <dbReference type="ARBA" id="ARBA00022448"/>
    </source>
</evidence>
<feature type="transmembrane region" description="Helical" evidence="10">
    <location>
        <begin position="98"/>
        <end position="116"/>
    </location>
</feature>
<keyword evidence="8 10" id="KW-0472">Membrane</keyword>
<evidence type="ECO:0000256" key="8">
    <source>
        <dbReference type="ARBA" id="ARBA00023136"/>
    </source>
</evidence>
<dbReference type="Proteomes" id="UP000196573">
    <property type="component" value="Unassembled WGS sequence"/>
</dbReference>
<keyword evidence="3" id="KW-0050">Antiport</keyword>
<dbReference type="PANTHER" id="PTHR43298:SF2">
    <property type="entry name" value="FMN_FAD EXPORTER YEEO-RELATED"/>
    <property type="match status" value="1"/>
</dbReference>
<evidence type="ECO:0000256" key="9">
    <source>
        <dbReference type="ARBA" id="ARBA00031636"/>
    </source>
</evidence>